<gene>
    <name evidence="1" type="ORF">J2Z56_002934</name>
    <name evidence="2" type="ORF">J2Z57_002553</name>
</gene>
<dbReference type="EMBL" id="JAGGJQ010000008">
    <property type="protein sequence ID" value="MBP1841003.1"/>
    <property type="molecule type" value="Genomic_DNA"/>
</dbReference>
<sequence>MKLLLATFLLFSIHCFSQKQYEFDYLIEYEQTLYKDSIKIKNQPFREKDKTTKKYYLTNSKNNNYRAVITELDSLYYKMIFKDENGIYSNVTFLKSDLNTAEFINIDCKYVTRYKNPFKHQTKNYDFFKLTDTVINGKTFSKYKLESIKPRKVKRKKLGTKFYIIDKETSFHLPVLDFSTAYEEWKTEGNLANGIFIEKYFIDYYGNLGEKETLINYWKTDKKIVINSDCDYTEKK</sequence>
<dbReference type="Proteomes" id="UP001231587">
    <property type="component" value="Unassembled WGS sequence"/>
</dbReference>
<dbReference type="OrthoDB" id="1430565at2"/>
<comment type="caution">
    <text evidence="1">The sequence shown here is derived from an EMBL/GenBank/DDBJ whole genome shotgun (WGS) entry which is preliminary data.</text>
</comment>
<evidence type="ECO:0000313" key="3">
    <source>
        <dbReference type="Proteomes" id="UP001138672"/>
    </source>
</evidence>
<protein>
    <submittedName>
        <fullName evidence="1">Uncharacterized protein</fullName>
    </submittedName>
</protein>
<organism evidence="1 3">
    <name type="scientific">Formosa algae</name>
    <dbReference type="NCBI Taxonomy" id="225843"/>
    <lineage>
        <taxon>Bacteria</taxon>
        <taxon>Pseudomonadati</taxon>
        <taxon>Bacteroidota</taxon>
        <taxon>Flavobacteriia</taxon>
        <taxon>Flavobacteriales</taxon>
        <taxon>Flavobacteriaceae</taxon>
        <taxon>Formosa</taxon>
    </lineage>
</organism>
<evidence type="ECO:0000313" key="1">
    <source>
        <dbReference type="EMBL" id="MBP1841003.1"/>
    </source>
</evidence>
<keyword evidence="4" id="KW-1185">Reference proteome</keyword>
<proteinExistence type="predicted"/>
<dbReference type="EMBL" id="JAUSUU010000008">
    <property type="protein sequence ID" value="MDQ0336100.1"/>
    <property type="molecule type" value="Genomic_DNA"/>
</dbReference>
<reference evidence="1" key="1">
    <citation type="submission" date="2021-03" db="EMBL/GenBank/DDBJ databases">
        <title>Genomic Encyclopedia of Type Strains, Phase IV (KMG-IV): sequencing the most valuable type-strain genomes for metagenomic binning, comparative biology and taxonomic classification.</title>
        <authorList>
            <person name="Goeker M."/>
        </authorList>
    </citation>
    <scope>NUCLEOTIDE SEQUENCE</scope>
    <source>
        <strain evidence="1">DSM 15523</strain>
        <strain evidence="2 4">DSM 16476</strain>
    </source>
</reference>
<accession>A0A9X0YN64</accession>
<dbReference type="AlphaFoldDB" id="A0A9X0YN64"/>
<name>A0A9X0YN64_9FLAO</name>
<evidence type="ECO:0000313" key="4">
    <source>
        <dbReference type="Proteomes" id="UP001231587"/>
    </source>
</evidence>
<dbReference type="RefSeq" id="WP_057781962.1">
    <property type="nucleotide sequence ID" value="NZ_JAGGJQ010000008.1"/>
</dbReference>
<evidence type="ECO:0000313" key="2">
    <source>
        <dbReference type="EMBL" id="MDQ0336100.1"/>
    </source>
</evidence>
<dbReference type="Proteomes" id="UP001138672">
    <property type="component" value="Unassembled WGS sequence"/>
</dbReference>